<organism evidence="5 6">
    <name type="scientific">Microvirga tunisiensis</name>
    <dbReference type="NCBI Taxonomy" id="2108360"/>
    <lineage>
        <taxon>Bacteria</taxon>
        <taxon>Pseudomonadati</taxon>
        <taxon>Pseudomonadota</taxon>
        <taxon>Alphaproteobacteria</taxon>
        <taxon>Hyphomicrobiales</taxon>
        <taxon>Methylobacteriaceae</taxon>
        <taxon>Microvirga</taxon>
    </lineage>
</organism>
<dbReference type="SMART" id="SM00345">
    <property type="entry name" value="HTH_GNTR"/>
    <property type="match status" value="1"/>
</dbReference>
<dbReference type="InterPro" id="IPR036390">
    <property type="entry name" value="WH_DNA-bd_sf"/>
</dbReference>
<comment type="caution">
    <text evidence="5">The sequence shown here is derived from an EMBL/GenBank/DDBJ whole genome shotgun (WGS) entry which is preliminary data.</text>
</comment>
<dbReference type="SUPFAM" id="SSF48008">
    <property type="entry name" value="GntR ligand-binding domain-like"/>
    <property type="match status" value="1"/>
</dbReference>
<accession>A0A5N7MC84</accession>
<keyword evidence="2" id="KW-0238">DNA-binding</keyword>
<evidence type="ECO:0000256" key="3">
    <source>
        <dbReference type="ARBA" id="ARBA00023163"/>
    </source>
</evidence>
<dbReference type="InterPro" id="IPR008920">
    <property type="entry name" value="TF_FadR/GntR_C"/>
</dbReference>
<reference evidence="5 6" key="1">
    <citation type="journal article" date="2019" name="Syst. Appl. Microbiol.">
        <title>Microvirga tunisiensis sp. nov., a root nodule symbiotic bacterium isolated from Lupinus micranthus and L. luteus grown in Northern Tunisia.</title>
        <authorList>
            <person name="Msaddak A."/>
            <person name="Rejili M."/>
            <person name="Duran D."/>
            <person name="Mars M."/>
            <person name="Palacios J.M."/>
            <person name="Ruiz-Argueso T."/>
            <person name="Rey L."/>
            <person name="Imperial J."/>
        </authorList>
    </citation>
    <scope>NUCLEOTIDE SEQUENCE [LARGE SCALE GENOMIC DNA]</scope>
    <source>
        <strain evidence="5 6">Lmie10</strain>
    </source>
</reference>
<protein>
    <submittedName>
        <fullName evidence="5">FadR family transcriptional regulator</fullName>
    </submittedName>
</protein>
<dbReference type="SMART" id="SM00895">
    <property type="entry name" value="FCD"/>
    <property type="match status" value="1"/>
</dbReference>
<dbReference type="GO" id="GO:0003700">
    <property type="term" value="F:DNA-binding transcription factor activity"/>
    <property type="evidence" value="ECO:0007669"/>
    <property type="project" value="InterPro"/>
</dbReference>
<dbReference type="InterPro" id="IPR011711">
    <property type="entry name" value="GntR_C"/>
</dbReference>
<dbReference type="CDD" id="cd07377">
    <property type="entry name" value="WHTH_GntR"/>
    <property type="match status" value="1"/>
</dbReference>
<dbReference type="PANTHER" id="PTHR43537:SF5">
    <property type="entry name" value="UXU OPERON TRANSCRIPTIONAL REGULATOR"/>
    <property type="match status" value="1"/>
</dbReference>
<keyword evidence="6" id="KW-1185">Reference proteome</keyword>
<dbReference type="PROSITE" id="PS50949">
    <property type="entry name" value="HTH_GNTR"/>
    <property type="match status" value="1"/>
</dbReference>
<dbReference type="Gene3D" id="1.20.120.530">
    <property type="entry name" value="GntR ligand-binding domain-like"/>
    <property type="match status" value="1"/>
</dbReference>
<dbReference type="OrthoDB" id="9805385at2"/>
<feature type="domain" description="HTH gntR-type" evidence="4">
    <location>
        <begin position="78"/>
        <end position="146"/>
    </location>
</feature>
<evidence type="ECO:0000256" key="1">
    <source>
        <dbReference type="ARBA" id="ARBA00023015"/>
    </source>
</evidence>
<dbReference type="EMBL" id="VOSK01000006">
    <property type="protein sequence ID" value="MPR24377.1"/>
    <property type="molecule type" value="Genomic_DNA"/>
</dbReference>
<dbReference type="InterPro" id="IPR000524">
    <property type="entry name" value="Tscrpt_reg_HTH_GntR"/>
</dbReference>
<evidence type="ECO:0000256" key="2">
    <source>
        <dbReference type="ARBA" id="ARBA00023125"/>
    </source>
</evidence>
<evidence type="ECO:0000313" key="5">
    <source>
        <dbReference type="EMBL" id="MPR24377.1"/>
    </source>
</evidence>
<dbReference type="PRINTS" id="PR00035">
    <property type="entry name" value="HTHGNTR"/>
</dbReference>
<dbReference type="AlphaFoldDB" id="A0A5N7MC84"/>
<evidence type="ECO:0000259" key="4">
    <source>
        <dbReference type="PROSITE" id="PS50949"/>
    </source>
</evidence>
<gene>
    <name evidence="5" type="ORF">FS320_03820</name>
</gene>
<keyword evidence="3" id="KW-0804">Transcription</keyword>
<dbReference type="GO" id="GO:0003677">
    <property type="term" value="F:DNA binding"/>
    <property type="evidence" value="ECO:0007669"/>
    <property type="project" value="UniProtKB-KW"/>
</dbReference>
<dbReference type="SUPFAM" id="SSF46785">
    <property type="entry name" value="Winged helix' DNA-binding domain"/>
    <property type="match status" value="1"/>
</dbReference>
<dbReference type="Proteomes" id="UP000403266">
    <property type="component" value="Unassembled WGS sequence"/>
</dbReference>
<dbReference type="Pfam" id="PF07729">
    <property type="entry name" value="FCD"/>
    <property type="match status" value="1"/>
</dbReference>
<sequence>MPASSETYDKLAYPIGQITCEAGRCSGTRCKLDGSLPSDWQRHQTPSFFSALQETLNGSMNERSFLSGLSLNTVARKRNLVSDLAEAISREIAEGRLQAGDRLPTEAELASAAGVSRTVVREAVAALKAAKLVQTRQGAGAFVLPPPPKSDFFASLSNGEVDDILAMLELRLAVEVEAASLAAVRRTEEEMAALDRALENITKGEDYGIAADLEFHRILAGATKNPYFARFLDFLGEFAVPRRPGASNPVGEDQRQRDYLGVIEREHRAIRDAIAMGDSNLAAAMMRAHLANSRNRYSARILQAAAKPASKAVKVRSAAKA</sequence>
<name>A0A5N7MC84_9HYPH</name>
<keyword evidence="1" id="KW-0805">Transcription regulation</keyword>
<dbReference type="InterPro" id="IPR036388">
    <property type="entry name" value="WH-like_DNA-bd_sf"/>
</dbReference>
<proteinExistence type="predicted"/>
<evidence type="ECO:0000313" key="6">
    <source>
        <dbReference type="Proteomes" id="UP000403266"/>
    </source>
</evidence>
<dbReference type="Gene3D" id="1.10.10.10">
    <property type="entry name" value="Winged helix-like DNA-binding domain superfamily/Winged helix DNA-binding domain"/>
    <property type="match status" value="1"/>
</dbReference>
<dbReference type="Pfam" id="PF00392">
    <property type="entry name" value="GntR"/>
    <property type="match status" value="1"/>
</dbReference>
<dbReference type="PANTHER" id="PTHR43537">
    <property type="entry name" value="TRANSCRIPTIONAL REGULATOR, GNTR FAMILY"/>
    <property type="match status" value="1"/>
</dbReference>